<dbReference type="Pfam" id="PF13563">
    <property type="entry name" value="2_5_RNA_ligase2"/>
    <property type="match status" value="1"/>
</dbReference>
<dbReference type="InterPro" id="IPR050580">
    <property type="entry name" value="2H_phosphoesterase_YjcG-like"/>
</dbReference>
<comment type="caution">
    <text evidence="1">The sequence shown here is derived from an EMBL/GenBank/DDBJ whole genome shotgun (WGS) entry which is preliminary data.</text>
</comment>
<dbReference type="SUPFAM" id="SSF55144">
    <property type="entry name" value="LigT-like"/>
    <property type="match status" value="1"/>
</dbReference>
<gene>
    <name evidence="1" type="ORF">ACFQGB_03325</name>
</gene>
<dbReference type="InterPro" id="IPR009097">
    <property type="entry name" value="Cyclic_Pdiesterase"/>
</dbReference>
<dbReference type="PANTHER" id="PTHR40037:SF1">
    <property type="entry name" value="PHOSPHOESTERASE SAOUHSC_00951-RELATED"/>
    <property type="match status" value="1"/>
</dbReference>
<evidence type="ECO:0000313" key="1">
    <source>
        <dbReference type="EMBL" id="MFC6951884.1"/>
    </source>
</evidence>
<dbReference type="RefSeq" id="WP_336348892.1">
    <property type="nucleotide sequence ID" value="NZ_JAZAQL010000001.1"/>
</dbReference>
<evidence type="ECO:0000313" key="2">
    <source>
        <dbReference type="Proteomes" id="UP001596395"/>
    </source>
</evidence>
<feature type="non-terminal residue" evidence="1">
    <location>
        <position position="1"/>
    </location>
</feature>
<accession>A0ABD5V8J7</accession>
<protein>
    <submittedName>
        <fullName evidence="1">2'-5' RNA ligase family protein</fullName>
    </submittedName>
</protein>
<name>A0ABD5V8J7_9EURY</name>
<reference evidence="1 2" key="1">
    <citation type="journal article" date="2019" name="Int. J. Syst. Evol. Microbiol.">
        <title>The Global Catalogue of Microorganisms (GCM) 10K type strain sequencing project: providing services to taxonomists for standard genome sequencing and annotation.</title>
        <authorList>
            <consortium name="The Broad Institute Genomics Platform"/>
            <consortium name="The Broad Institute Genome Sequencing Center for Infectious Disease"/>
            <person name="Wu L."/>
            <person name="Ma J."/>
        </authorList>
    </citation>
    <scope>NUCLEOTIDE SEQUENCE [LARGE SCALE GENOMIC DNA]</scope>
    <source>
        <strain evidence="1 2">GX26</strain>
    </source>
</reference>
<organism evidence="1 2">
    <name type="scientific">Halorubellus litoreus</name>
    <dbReference type="NCBI Taxonomy" id="755308"/>
    <lineage>
        <taxon>Archaea</taxon>
        <taxon>Methanobacteriati</taxon>
        <taxon>Methanobacteriota</taxon>
        <taxon>Stenosarchaea group</taxon>
        <taxon>Halobacteria</taxon>
        <taxon>Halobacteriales</taxon>
        <taxon>Halorubellaceae</taxon>
        <taxon>Halorubellus</taxon>
    </lineage>
</organism>
<sequence>GAVDVDDAIQPMTDMHSAVISTLPDEHHQRVLDVWEDLADEFDLNPAGELPPPHISYHVAERYDPATVESRLHSVAADTEPFTVHTGGVGVFTAAPVVYLPIARSPALAGLHDSLWNRLTEFAEHADDYYHPDRWFPHVTLAYYSLERDQLGDVVEYLGEREFAWEMEINDVAHLEATDDEMHIRSRVEF</sequence>
<dbReference type="EMBL" id="JBHSXN010000001">
    <property type="protein sequence ID" value="MFC6951884.1"/>
    <property type="molecule type" value="Genomic_DNA"/>
</dbReference>
<proteinExistence type="predicted"/>
<dbReference type="Proteomes" id="UP001596395">
    <property type="component" value="Unassembled WGS sequence"/>
</dbReference>
<dbReference type="PANTHER" id="PTHR40037">
    <property type="entry name" value="PHOSPHOESTERASE YJCG-RELATED"/>
    <property type="match status" value="1"/>
</dbReference>
<dbReference type="Gene3D" id="3.90.1140.10">
    <property type="entry name" value="Cyclic phosphodiesterase"/>
    <property type="match status" value="1"/>
</dbReference>
<keyword evidence="2" id="KW-1185">Reference proteome</keyword>
<dbReference type="AlphaFoldDB" id="A0ABD5V8J7"/>
<dbReference type="GO" id="GO:0016874">
    <property type="term" value="F:ligase activity"/>
    <property type="evidence" value="ECO:0007669"/>
    <property type="project" value="UniProtKB-KW"/>
</dbReference>
<keyword evidence="1" id="KW-0436">Ligase</keyword>